<evidence type="ECO:0000256" key="1">
    <source>
        <dbReference type="SAM" id="Phobius"/>
    </source>
</evidence>
<evidence type="ECO:0000313" key="3">
    <source>
        <dbReference type="Proteomes" id="UP000198386"/>
    </source>
</evidence>
<keyword evidence="1" id="KW-1133">Transmembrane helix</keyword>
<keyword evidence="1" id="KW-0472">Membrane</keyword>
<reference evidence="3" key="1">
    <citation type="submission" date="2017-06" db="EMBL/GenBank/DDBJ databases">
        <authorList>
            <person name="Varghese N."/>
            <person name="Submissions S."/>
        </authorList>
    </citation>
    <scope>NUCLEOTIDE SEQUENCE [LARGE SCALE GENOMIC DNA]</scope>
    <source>
        <strain evidence="3">DSM 45423</strain>
    </source>
</reference>
<feature type="transmembrane region" description="Helical" evidence="1">
    <location>
        <begin position="6"/>
        <end position="26"/>
    </location>
</feature>
<sequence>MLMWVVWIAVVVLSLVVLGAIAFGVLGAGRRLARELAAAEQDVRPVLEQAQATAARAAQLQAGDRGADTR</sequence>
<proteinExistence type="predicted"/>
<accession>A0A239DDR7</accession>
<keyword evidence="1" id="KW-0812">Transmembrane</keyword>
<dbReference type="Proteomes" id="UP000198386">
    <property type="component" value="Unassembled WGS sequence"/>
</dbReference>
<evidence type="ECO:0000313" key="2">
    <source>
        <dbReference type="EMBL" id="SNS29984.1"/>
    </source>
</evidence>
<gene>
    <name evidence="2" type="ORF">SAMN04488107_2105</name>
</gene>
<dbReference type="EMBL" id="FZOH01000003">
    <property type="protein sequence ID" value="SNS29984.1"/>
    <property type="molecule type" value="Genomic_DNA"/>
</dbReference>
<keyword evidence="3" id="KW-1185">Reference proteome</keyword>
<organism evidence="2 3">
    <name type="scientific">Geodermatophilus saharensis</name>
    <dbReference type="NCBI Taxonomy" id="1137994"/>
    <lineage>
        <taxon>Bacteria</taxon>
        <taxon>Bacillati</taxon>
        <taxon>Actinomycetota</taxon>
        <taxon>Actinomycetes</taxon>
        <taxon>Geodermatophilales</taxon>
        <taxon>Geodermatophilaceae</taxon>
        <taxon>Geodermatophilus</taxon>
    </lineage>
</organism>
<dbReference type="AlphaFoldDB" id="A0A239DDR7"/>
<name>A0A239DDR7_9ACTN</name>
<protein>
    <submittedName>
        <fullName evidence="2">Uncharacterized protein</fullName>
    </submittedName>
</protein>